<feature type="domain" description="HTH cro/C1-type" evidence="3">
    <location>
        <begin position="1"/>
        <end position="46"/>
    </location>
</feature>
<keyword evidence="2" id="KW-0812">Transmembrane</keyword>
<feature type="transmembrane region" description="Helical" evidence="2">
    <location>
        <begin position="72"/>
        <end position="88"/>
    </location>
</feature>
<dbReference type="AlphaFoldDB" id="A0A0R1VKY0"/>
<protein>
    <submittedName>
        <fullName evidence="4">Transcriptional regulator</fullName>
    </submittedName>
</protein>
<gene>
    <name evidence="4" type="ORF">FC89_GL001031</name>
</gene>
<name>A0A0R1VKY0_9LACO</name>
<dbReference type="CDD" id="cd00093">
    <property type="entry name" value="HTH_XRE"/>
    <property type="match status" value="1"/>
</dbReference>
<dbReference type="Proteomes" id="UP000051451">
    <property type="component" value="Unassembled WGS sequence"/>
</dbReference>
<dbReference type="PATRIC" id="fig|1423750.3.peg.1055"/>
<dbReference type="InterPro" id="IPR010982">
    <property type="entry name" value="Lambda_DNA-bd_dom_sf"/>
</dbReference>
<feature type="transmembrane region" description="Helical" evidence="2">
    <location>
        <begin position="94"/>
        <end position="114"/>
    </location>
</feature>
<organism evidence="4 5">
    <name type="scientific">Liquorilactobacillus ghanensis DSM 18630</name>
    <dbReference type="NCBI Taxonomy" id="1423750"/>
    <lineage>
        <taxon>Bacteria</taxon>
        <taxon>Bacillati</taxon>
        <taxon>Bacillota</taxon>
        <taxon>Bacilli</taxon>
        <taxon>Lactobacillales</taxon>
        <taxon>Lactobacillaceae</taxon>
        <taxon>Liquorilactobacillus</taxon>
    </lineage>
</organism>
<keyword evidence="1" id="KW-0238">DNA-binding</keyword>
<proteinExistence type="predicted"/>
<feature type="transmembrane region" description="Helical" evidence="2">
    <location>
        <begin position="126"/>
        <end position="146"/>
    </location>
</feature>
<accession>A0A0R1VKY0</accession>
<dbReference type="PANTHER" id="PTHR46558">
    <property type="entry name" value="TRACRIPTIONAL REGULATORY PROTEIN-RELATED-RELATED"/>
    <property type="match status" value="1"/>
</dbReference>
<evidence type="ECO:0000259" key="3">
    <source>
        <dbReference type="PROSITE" id="PS50943"/>
    </source>
</evidence>
<evidence type="ECO:0000256" key="1">
    <source>
        <dbReference type="ARBA" id="ARBA00023125"/>
    </source>
</evidence>
<dbReference type="GO" id="GO:0003677">
    <property type="term" value="F:DNA binding"/>
    <property type="evidence" value="ECO:0007669"/>
    <property type="project" value="UniProtKB-KW"/>
</dbReference>
<evidence type="ECO:0000313" key="5">
    <source>
        <dbReference type="Proteomes" id="UP000051451"/>
    </source>
</evidence>
<feature type="transmembrane region" description="Helical" evidence="2">
    <location>
        <begin position="161"/>
        <end position="184"/>
    </location>
</feature>
<dbReference type="InterPro" id="IPR001387">
    <property type="entry name" value="Cro/C1-type_HTH"/>
</dbReference>
<dbReference type="EMBL" id="AZGB01000016">
    <property type="protein sequence ID" value="KRM06162.1"/>
    <property type="molecule type" value="Genomic_DNA"/>
</dbReference>
<evidence type="ECO:0000256" key="2">
    <source>
        <dbReference type="SAM" id="Phobius"/>
    </source>
</evidence>
<dbReference type="STRING" id="1423750.FC89_GL001031"/>
<dbReference type="PROSITE" id="PS50943">
    <property type="entry name" value="HTH_CROC1"/>
    <property type="match status" value="1"/>
</dbReference>
<dbReference type="Gene3D" id="1.10.260.40">
    <property type="entry name" value="lambda repressor-like DNA-binding domains"/>
    <property type="match status" value="1"/>
</dbReference>
<dbReference type="Pfam" id="PF01381">
    <property type="entry name" value="HTH_3"/>
    <property type="match status" value="1"/>
</dbReference>
<reference evidence="4 5" key="1">
    <citation type="journal article" date="2015" name="Genome Announc.">
        <title>Expanding the biotechnology potential of lactobacilli through comparative genomics of 213 strains and associated genera.</title>
        <authorList>
            <person name="Sun Z."/>
            <person name="Harris H.M."/>
            <person name="McCann A."/>
            <person name="Guo C."/>
            <person name="Argimon S."/>
            <person name="Zhang W."/>
            <person name="Yang X."/>
            <person name="Jeffery I.B."/>
            <person name="Cooney J.C."/>
            <person name="Kagawa T.F."/>
            <person name="Liu W."/>
            <person name="Song Y."/>
            <person name="Salvetti E."/>
            <person name="Wrobel A."/>
            <person name="Rasinkangas P."/>
            <person name="Parkhill J."/>
            <person name="Rea M.C."/>
            <person name="O'Sullivan O."/>
            <person name="Ritari J."/>
            <person name="Douillard F.P."/>
            <person name="Paul Ross R."/>
            <person name="Yang R."/>
            <person name="Briner A.E."/>
            <person name="Felis G.E."/>
            <person name="de Vos W.M."/>
            <person name="Barrangou R."/>
            <person name="Klaenhammer T.R."/>
            <person name="Caufield P.W."/>
            <person name="Cui Y."/>
            <person name="Zhang H."/>
            <person name="O'Toole P.W."/>
        </authorList>
    </citation>
    <scope>NUCLEOTIDE SEQUENCE [LARGE SCALE GENOMIC DNA]</scope>
    <source>
        <strain evidence="4 5">DSM 18630</strain>
    </source>
</reference>
<evidence type="ECO:0000313" key="4">
    <source>
        <dbReference type="EMBL" id="KRM06162.1"/>
    </source>
</evidence>
<dbReference type="PANTHER" id="PTHR46558:SF13">
    <property type="entry name" value="HTH-TYPE TRANSCRIPTIONAL REGULATOR IMMR"/>
    <property type="match status" value="1"/>
</dbReference>
<dbReference type="SMART" id="SM00530">
    <property type="entry name" value="HTH_XRE"/>
    <property type="match status" value="1"/>
</dbReference>
<keyword evidence="2" id="KW-1133">Transmembrane helix</keyword>
<keyword evidence="2" id="KW-0472">Membrane</keyword>
<sequence>MTQSQVAAKLNVSRKTVSGWENDHSMPDIINIAKMSDIYHTSLDDLVRENELAHSNKTYSNQNKIFSKMHRITYFLNFFLVPLLYVELFRPYGFHLLLIPLFSIINGFAFFSSIQNWSAFKNNFYLLKLSVIFVLTFITNIFISLLDDTFLNYFHSSSIEFLFGLAMGRLLLVFLLTFCLLIIFSSKVVSKTLDA</sequence>
<dbReference type="SUPFAM" id="SSF47413">
    <property type="entry name" value="lambda repressor-like DNA-binding domains"/>
    <property type="match status" value="1"/>
</dbReference>
<comment type="caution">
    <text evidence="4">The sequence shown here is derived from an EMBL/GenBank/DDBJ whole genome shotgun (WGS) entry which is preliminary data.</text>
</comment>
<keyword evidence="5" id="KW-1185">Reference proteome</keyword>